<protein>
    <recommendedName>
        <fullName evidence="4">F-box domain-containing protein</fullName>
    </recommendedName>
</protein>
<dbReference type="OrthoDB" id="5832952at2759"/>
<proteinExistence type="predicted"/>
<reference evidence="2 3" key="1">
    <citation type="journal article" date="2017" name="Curr. Biol.">
        <title>Genome architecture and evolution of a unichromosomal asexual nematode.</title>
        <authorList>
            <person name="Fradin H."/>
            <person name="Zegar C."/>
            <person name="Gutwein M."/>
            <person name="Lucas J."/>
            <person name="Kovtun M."/>
            <person name="Corcoran D."/>
            <person name="Baugh L.R."/>
            <person name="Kiontke K."/>
            <person name="Gunsalus K."/>
            <person name="Fitch D.H."/>
            <person name="Piano F."/>
        </authorList>
    </citation>
    <scope>NUCLEOTIDE SEQUENCE [LARGE SCALE GENOMIC DNA]</scope>
    <source>
        <strain evidence="2">PF1309</strain>
    </source>
</reference>
<accession>A0A2A2KRK0</accession>
<gene>
    <name evidence="2" type="ORF">WR25_19218</name>
</gene>
<evidence type="ECO:0000313" key="2">
    <source>
        <dbReference type="EMBL" id="PAV76584.1"/>
    </source>
</evidence>
<sequence>MPNTKKSRTNKRIKTALLAMKLMRKFSLRRQRQLQQPQSNEEPDCGMRPSSSWRSMRSAHSSSSMCCDDVHSHFHQQTNHPVSQPLPSLPFDLITRIIDECPVKQQIRMRIISRAVKQHVEAKLSKVTEMDVRKDDVEKFVGREGWQLLQDQVAVCIQKDTVKFVVDSRWTARDTVTLVGAMAVFRKNLLSVSIDAPIAELIVVSLSVLGLNRWYAFQCYMKALDAFDADVHLECDDIQSSEVYWPQVREITVRTTPQQANHLARVLDYGVRCNLVFNRINILLFRLFVYDSQCTSKIVARHLYNFRCWAGSVGFDDRFEQQFLDSAAPTSPQKTNAAMG</sequence>
<evidence type="ECO:0000256" key="1">
    <source>
        <dbReference type="SAM" id="MobiDB-lite"/>
    </source>
</evidence>
<dbReference type="Proteomes" id="UP000218231">
    <property type="component" value="Unassembled WGS sequence"/>
</dbReference>
<evidence type="ECO:0000313" key="3">
    <source>
        <dbReference type="Proteomes" id="UP000218231"/>
    </source>
</evidence>
<dbReference type="EMBL" id="LIAE01007861">
    <property type="protein sequence ID" value="PAV76584.1"/>
    <property type="molecule type" value="Genomic_DNA"/>
</dbReference>
<evidence type="ECO:0008006" key="4">
    <source>
        <dbReference type="Google" id="ProtNLM"/>
    </source>
</evidence>
<comment type="caution">
    <text evidence="2">The sequence shown here is derived from an EMBL/GenBank/DDBJ whole genome shotgun (WGS) entry which is preliminary data.</text>
</comment>
<feature type="compositionally biased region" description="Low complexity" evidence="1">
    <location>
        <begin position="47"/>
        <end position="57"/>
    </location>
</feature>
<keyword evidence="3" id="KW-1185">Reference proteome</keyword>
<feature type="region of interest" description="Disordered" evidence="1">
    <location>
        <begin position="29"/>
        <end position="57"/>
    </location>
</feature>
<dbReference type="AlphaFoldDB" id="A0A2A2KRK0"/>
<name>A0A2A2KRK0_9BILA</name>
<organism evidence="2 3">
    <name type="scientific">Diploscapter pachys</name>
    <dbReference type="NCBI Taxonomy" id="2018661"/>
    <lineage>
        <taxon>Eukaryota</taxon>
        <taxon>Metazoa</taxon>
        <taxon>Ecdysozoa</taxon>
        <taxon>Nematoda</taxon>
        <taxon>Chromadorea</taxon>
        <taxon>Rhabditida</taxon>
        <taxon>Rhabditina</taxon>
        <taxon>Rhabditomorpha</taxon>
        <taxon>Rhabditoidea</taxon>
        <taxon>Rhabditidae</taxon>
        <taxon>Diploscapter</taxon>
    </lineage>
</organism>